<dbReference type="GO" id="GO:0102710">
    <property type="term" value="F:D-inositol-3-phosphate glycosyltransferase activity"/>
    <property type="evidence" value="ECO:0007669"/>
    <property type="project" value="UniProtKB-EC"/>
</dbReference>
<protein>
    <submittedName>
        <fullName evidence="3">D-inositol-3-phosphate glycosyltransferase</fullName>
        <ecNumber evidence="3">2.4.1.250</ecNumber>
    </submittedName>
</protein>
<dbReference type="PANTHER" id="PTHR45947:SF3">
    <property type="entry name" value="SULFOQUINOVOSYL TRANSFERASE SQD2"/>
    <property type="match status" value="1"/>
</dbReference>
<accession>A0A811T7L3</accession>
<gene>
    <name evidence="3" type="primary">mshA_2</name>
    <name evidence="3" type="ORF">FFODKBPE_00176</name>
</gene>
<evidence type="ECO:0000259" key="2">
    <source>
        <dbReference type="Pfam" id="PF13439"/>
    </source>
</evidence>
<keyword evidence="3" id="KW-0328">Glycosyltransferase</keyword>
<reference evidence="3" key="1">
    <citation type="submission" date="2020-10" db="EMBL/GenBank/DDBJ databases">
        <authorList>
            <person name="Hahn C.J."/>
            <person name="Laso-Perez R."/>
            <person name="Vulcano F."/>
            <person name="Vaziourakis K.-M."/>
            <person name="Stokke R."/>
            <person name="Steen I.H."/>
            <person name="Teske A."/>
            <person name="Boetius A."/>
            <person name="Liebeke M."/>
            <person name="Amann R."/>
            <person name="Knittel K."/>
        </authorList>
    </citation>
    <scope>NUCLEOTIDE SEQUENCE</scope>
    <source>
        <strain evidence="3">Gfbio:e3339647-f889-4370-9287-4fb5cb688e4c:AG394J04_GoMArc1</strain>
    </source>
</reference>
<name>A0A811T7L3_9EURY</name>
<evidence type="ECO:0000313" key="3">
    <source>
        <dbReference type="EMBL" id="CAD6491632.1"/>
    </source>
</evidence>
<organism evidence="3 4">
    <name type="scientific">Candidatus Argoarchaeum ethanivorans</name>
    <dbReference type="NCBI Taxonomy" id="2608793"/>
    <lineage>
        <taxon>Archaea</taxon>
        <taxon>Methanobacteriati</taxon>
        <taxon>Methanobacteriota</taxon>
        <taxon>Stenosarchaea group</taxon>
        <taxon>Methanomicrobia</taxon>
        <taxon>Methanosarcinales</taxon>
        <taxon>Methanosarcinales incertae sedis</taxon>
        <taxon>GOM Arc I cluster</taxon>
        <taxon>Candidatus Argoarchaeum</taxon>
    </lineage>
</organism>
<dbReference type="Proteomes" id="UP000603056">
    <property type="component" value="Unassembled WGS sequence"/>
</dbReference>
<proteinExistence type="predicted"/>
<feature type="domain" description="Glycosyl transferase family 1" evidence="1">
    <location>
        <begin position="201"/>
        <end position="373"/>
    </location>
</feature>
<dbReference type="AlphaFoldDB" id="A0A811T7L3"/>
<keyword evidence="3" id="KW-0808">Transferase</keyword>
<dbReference type="InterPro" id="IPR028098">
    <property type="entry name" value="Glyco_trans_4-like_N"/>
</dbReference>
<feature type="domain" description="Glycosyltransferase subfamily 4-like N-terminal" evidence="2">
    <location>
        <begin position="20"/>
        <end position="194"/>
    </location>
</feature>
<evidence type="ECO:0000259" key="1">
    <source>
        <dbReference type="Pfam" id="PF00534"/>
    </source>
</evidence>
<dbReference type="CDD" id="cd03794">
    <property type="entry name" value="GT4_WbuB-like"/>
    <property type="match status" value="1"/>
</dbReference>
<evidence type="ECO:0000313" key="4">
    <source>
        <dbReference type="Proteomes" id="UP000603056"/>
    </source>
</evidence>
<dbReference type="InterPro" id="IPR001296">
    <property type="entry name" value="Glyco_trans_1"/>
</dbReference>
<dbReference type="EC" id="2.4.1.250" evidence="3"/>
<dbReference type="PANTHER" id="PTHR45947">
    <property type="entry name" value="SULFOQUINOVOSYL TRANSFERASE SQD2"/>
    <property type="match status" value="1"/>
</dbReference>
<dbReference type="InterPro" id="IPR050194">
    <property type="entry name" value="Glycosyltransferase_grp1"/>
</dbReference>
<dbReference type="Pfam" id="PF13439">
    <property type="entry name" value="Glyco_transf_4"/>
    <property type="match status" value="1"/>
</dbReference>
<comment type="caution">
    <text evidence="3">The sequence shown here is derived from an EMBL/GenBank/DDBJ whole genome shotgun (WGS) entry which is preliminary data.</text>
</comment>
<dbReference type="Gene3D" id="3.40.50.2000">
    <property type="entry name" value="Glycogen Phosphorylase B"/>
    <property type="match status" value="2"/>
</dbReference>
<sequence>MLLGLQYDSKMRIAPQIGIASYITNFGHDVTWILFSEEQKEFQEPIFNDVRVFAVPCKYKGNGFLRFISKALYAIRRMRFVFKNFRNEGYNMIFVRDGVFDGLLALYIKRRYKVPFVFEMSNPIEQNWETHKLYSKNKCFWYFISKIDAHLTMHILHTADLVLPISKWLKEDFVKKGIERSKILPLPEGVDISRFSDVDGEAIRRQYNLKDSNVVVYVGTMDKMRHLDILVHAFSKVKKSRKDVKLLMVGDGNDKSNLERLAGELGIRDDVVFTGNVYSHEIPHFIAAADVGVSPVPPLDFYKLSSPIKMFEYMAMSKPVVANDEIPEQEEVMQESGGGVLVKFEAESFAEGIVELLDDVERAEEMGRMGYRWVVKNRSYENMAREVEGRYFEVLERAI</sequence>
<dbReference type="EMBL" id="CAJHIP010000004">
    <property type="protein sequence ID" value="CAD6491632.1"/>
    <property type="molecule type" value="Genomic_DNA"/>
</dbReference>
<dbReference type="Pfam" id="PF00534">
    <property type="entry name" value="Glycos_transf_1"/>
    <property type="match status" value="1"/>
</dbReference>
<dbReference type="SUPFAM" id="SSF53756">
    <property type="entry name" value="UDP-Glycosyltransferase/glycogen phosphorylase"/>
    <property type="match status" value="1"/>
</dbReference>